<dbReference type="EMBL" id="BBMN01000001">
    <property type="protein sequence ID" value="GAL02885.1"/>
    <property type="molecule type" value="Genomic_DNA"/>
</dbReference>
<reference evidence="2 4" key="1">
    <citation type="journal article" date="2014" name="Genome Announc.">
        <title>Draft Genome Sequences of Two Vibrionaceae Species, Vibrio ponticus C121 and Photobacterium aphoticum C119, Isolated as Coral Reef Microbiota.</title>
        <authorList>
            <person name="Al-saari N."/>
            <person name="Meirelles P.M."/>
            <person name="Mino S."/>
            <person name="Suda W."/>
            <person name="Oshima K."/>
            <person name="Hattori M."/>
            <person name="Ohkuma M."/>
            <person name="Thompson F.L."/>
            <person name="Gomez-Gil B."/>
            <person name="Sawabe T."/>
            <person name="Sawabe T."/>
        </authorList>
    </citation>
    <scope>NUCLEOTIDE SEQUENCE [LARGE SCALE GENOMIC DNA]</scope>
    <source>
        <strain evidence="2 4">JCM 19237</strain>
    </source>
</reference>
<evidence type="ECO:0000313" key="2">
    <source>
        <dbReference type="EMBL" id="GAL02885.1"/>
    </source>
</evidence>
<evidence type="ECO:0000313" key="3">
    <source>
        <dbReference type="EMBL" id="KLV01953.1"/>
    </source>
</evidence>
<protein>
    <submittedName>
        <fullName evidence="2 3">Transcriptional regulator</fullName>
    </submittedName>
</protein>
<dbReference type="Pfam" id="PF12680">
    <property type="entry name" value="SnoaL_2"/>
    <property type="match status" value="1"/>
</dbReference>
<sequence>MMERSETTQITDDFVRTYQALGKDNLSILADLYHQNVVFEDPAHRVEGIEQLTQYFARLFQSVTHCEFQIHETITEGQVAYVQWTMLFSHPKIAKGQQRQVNGCSRLAFSDGKVIGHRDYFDMGEMIYEGVPLMGPIVRHIKASL</sequence>
<dbReference type="Proteomes" id="UP000029227">
    <property type="component" value="Unassembled WGS sequence"/>
</dbReference>
<dbReference type="Gene3D" id="3.10.450.50">
    <property type="match status" value="1"/>
</dbReference>
<feature type="domain" description="SnoaL-like" evidence="1">
    <location>
        <begin position="16"/>
        <end position="116"/>
    </location>
</feature>
<dbReference type="EMBL" id="LDOV01000010">
    <property type="protein sequence ID" value="KLV01953.1"/>
    <property type="molecule type" value="Genomic_DNA"/>
</dbReference>
<evidence type="ECO:0000313" key="5">
    <source>
        <dbReference type="Proteomes" id="UP000036426"/>
    </source>
</evidence>
<proteinExistence type="predicted"/>
<evidence type="ECO:0000259" key="1">
    <source>
        <dbReference type="Pfam" id="PF12680"/>
    </source>
</evidence>
<keyword evidence="5" id="KW-1185">Reference proteome</keyword>
<evidence type="ECO:0000313" key="4">
    <source>
        <dbReference type="Proteomes" id="UP000029227"/>
    </source>
</evidence>
<organism evidence="2 4">
    <name type="scientific">Photobacterium aphoticum</name>
    <dbReference type="NCBI Taxonomy" id="754436"/>
    <lineage>
        <taxon>Bacteria</taxon>
        <taxon>Pseudomonadati</taxon>
        <taxon>Pseudomonadota</taxon>
        <taxon>Gammaproteobacteria</taxon>
        <taxon>Vibrionales</taxon>
        <taxon>Vibrionaceae</taxon>
        <taxon>Photobacterium</taxon>
    </lineage>
</organism>
<reference evidence="3 5" key="2">
    <citation type="submission" date="2015-05" db="EMBL/GenBank/DDBJ databases">
        <title>Photobacterium galathea sp. nov.</title>
        <authorList>
            <person name="Machado H."/>
            <person name="Gram L."/>
        </authorList>
    </citation>
    <scope>NUCLEOTIDE SEQUENCE [LARGE SCALE GENOMIC DNA]</scope>
    <source>
        <strain evidence="3 5">DSM 25995</strain>
    </source>
</reference>
<accession>A0A090QIB1</accession>
<dbReference type="RefSeq" id="WP_047873407.1">
    <property type="nucleotide sequence ID" value="NZ_BMYC01000001.1"/>
</dbReference>
<dbReference type="InterPro" id="IPR037401">
    <property type="entry name" value="SnoaL-like"/>
</dbReference>
<name>A0A090QIB1_9GAMM</name>
<dbReference type="OrthoDB" id="1115105at2"/>
<gene>
    <name evidence="3" type="ORF">ABT58_06050</name>
    <name evidence="2" type="ORF">JCM19237_5778</name>
</gene>
<dbReference type="STRING" id="754436.JCM19237_5778"/>
<dbReference type="eggNOG" id="COG3631">
    <property type="taxonomic scope" value="Bacteria"/>
</dbReference>
<dbReference type="AlphaFoldDB" id="A0A090QIB1"/>
<dbReference type="InterPro" id="IPR032710">
    <property type="entry name" value="NTF2-like_dom_sf"/>
</dbReference>
<comment type="caution">
    <text evidence="2">The sequence shown here is derived from an EMBL/GenBank/DDBJ whole genome shotgun (WGS) entry which is preliminary data.</text>
</comment>
<dbReference type="Proteomes" id="UP000036426">
    <property type="component" value="Unassembled WGS sequence"/>
</dbReference>
<dbReference type="SUPFAM" id="SSF54427">
    <property type="entry name" value="NTF2-like"/>
    <property type="match status" value="1"/>
</dbReference>
<dbReference type="PATRIC" id="fig|754436.4.peg.1284"/>